<feature type="transmembrane region" description="Helical" evidence="8">
    <location>
        <begin position="224"/>
        <end position="246"/>
    </location>
</feature>
<evidence type="ECO:0000313" key="10">
    <source>
        <dbReference type="Proteomes" id="UP000198647"/>
    </source>
</evidence>
<evidence type="ECO:0000256" key="1">
    <source>
        <dbReference type="ARBA" id="ARBA00004651"/>
    </source>
</evidence>
<dbReference type="InterPro" id="IPR004706">
    <property type="entry name" value="Arsenical-R_Acr3"/>
</dbReference>
<dbReference type="InterPro" id="IPR038770">
    <property type="entry name" value="Na+/solute_symporter_sf"/>
</dbReference>
<keyword evidence="3" id="KW-0813">Transport</keyword>
<comment type="similarity">
    <text evidence="2">Belongs to the arsenical resistance-3 (ACR3) (TC 2.A.59) family.</text>
</comment>
<keyword evidence="7 8" id="KW-0472">Membrane</keyword>
<organism evidence="9 10">
    <name type="scientific">Salimicrobium album</name>
    <dbReference type="NCBI Taxonomy" id="50717"/>
    <lineage>
        <taxon>Bacteria</taxon>
        <taxon>Bacillati</taxon>
        <taxon>Bacillota</taxon>
        <taxon>Bacilli</taxon>
        <taxon>Bacillales</taxon>
        <taxon>Bacillaceae</taxon>
        <taxon>Salimicrobium</taxon>
    </lineage>
</organism>
<evidence type="ECO:0000256" key="6">
    <source>
        <dbReference type="ARBA" id="ARBA00022989"/>
    </source>
</evidence>
<dbReference type="Proteomes" id="UP000198647">
    <property type="component" value="Unassembled WGS sequence"/>
</dbReference>
<dbReference type="PANTHER" id="PTHR43057">
    <property type="entry name" value="ARSENITE EFFLUX TRANSPORTER"/>
    <property type="match status" value="1"/>
</dbReference>
<sequence length="316" mass="34892">MTMFEKIYTPLILTAALLGITFSQVSTVKHIAGHAILPLLMVMLTLTFFQVPLREVKQAFTRTAFTLTTLVINFLWSPLLAWGLASVFLSDHPSLYIGFIMLMITPCTDWYLVFTGIAKGDVALSTAILPVNLLLQLLLLPVFLLLFAGTGGIVQPAFLIESVIMVLFLPFLIAILFRLLLKKTPGTLKSLQSGSGPLPIVFLSLAIAAMFASEGRVLLENLSVLWIIFVPIILFFLINFFIGRWADNFMNFPESWRTSLTMTTLARNSPVALAVAMTAFPDRPLVALALITGPLLELPVLAAVSQILLYISRHNR</sequence>
<evidence type="ECO:0000256" key="5">
    <source>
        <dbReference type="ARBA" id="ARBA00022692"/>
    </source>
</evidence>
<keyword evidence="4" id="KW-1003">Cell membrane</keyword>
<keyword evidence="5 8" id="KW-0812">Transmembrane</keyword>
<keyword evidence="10" id="KW-1185">Reference proteome</keyword>
<feature type="transmembrane region" description="Helical" evidence="8">
    <location>
        <begin position="286"/>
        <end position="311"/>
    </location>
</feature>
<evidence type="ECO:0000256" key="4">
    <source>
        <dbReference type="ARBA" id="ARBA00022475"/>
    </source>
</evidence>
<dbReference type="PANTHER" id="PTHR43057:SF1">
    <property type="entry name" value="ARSENICAL-RESISTANCE PROTEIN 3"/>
    <property type="match status" value="1"/>
</dbReference>
<evidence type="ECO:0000256" key="7">
    <source>
        <dbReference type="ARBA" id="ARBA00023136"/>
    </source>
</evidence>
<dbReference type="EMBL" id="FNOS01000001">
    <property type="protein sequence ID" value="SDX42707.1"/>
    <property type="molecule type" value="Genomic_DNA"/>
</dbReference>
<evidence type="ECO:0000313" key="9">
    <source>
        <dbReference type="EMBL" id="SDX42707.1"/>
    </source>
</evidence>
<feature type="transmembrane region" description="Helical" evidence="8">
    <location>
        <begin position="193"/>
        <end position="212"/>
    </location>
</feature>
<feature type="transmembrane region" description="Helical" evidence="8">
    <location>
        <begin position="258"/>
        <end position="280"/>
    </location>
</feature>
<feature type="transmembrane region" description="Helical" evidence="8">
    <location>
        <begin position="33"/>
        <end position="53"/>
    </location>
</feature>
<comment type="subcellular location">
    <subcellularLocation>
        <location evidence="1">Cell membrane</location>
        <topology evidence="1">Multi-pass membrane protein</topology>
    </subcellularLocation>
</comment>
<dbReference type="InterPro" id="IPR002657">
    <property type="entry name" value="BilAc:Na_symport/Acr3"/>
</dbReference>
<evidence type="ECO:0000256" key="8">
    <source>
        <dbReference type="SAM" id="Phobius"/>
    </source>
</evidence>
<dbReference type="Gene3D" id="1.20.1530.20">
    <property type="match status" value="1"/>
</dbReference>
<feature type="transmembrane region" description="Helical" evidence="8">
    <location>
        <begin position="65"/>
        <end position="89"/>
    </location>
</feature>
<reference evidence="9 10" key="1">
    <citation type="submission" date="2016-10" db="EMBL/GenBank/DDBJ databases">
        <authorList>
            <person name="Varghese N."/>
            <person name="Submissions S."/>
        </authorList>
    </citation>
    <scope>NUCLEOTIDE SEQUENCE [LARGE SCALE GENOMIC DNA]</scope>
    <source>
        <strain evidence="9 10">DSM 20748</strain>
    </source>
</reference>
<gene>
    <name evidence="9" type="ORF">SAMN04488081_0486</name>
</gene>
<evidence type="ECO:0000256" key="2">
    <source>
        <dbReference type="ARBA" id="ARBA00010110"/>
    </source>
</evidence>
<protein>
    <submittedName>
        <fullName evidence="9">Arsenite efflux pump ArsB, ACR3 family</fullName>
    </submittedName>
</protein>
<name>A0A1H3BLD4_9BACI</name>
<evidence type="ECO:0000256" key="3">
    <source>
        <dbReference type="ARBA" id="ARBA00022448"/>
    </source>
</evidence>
<feature type="transmembrane region" description="Helical" evidence="8">
    <location>
        <begin position="159"/>
        <end position="181"/>
    </location>
</feature>
<dbReference type="RefSeq" id="WP_093105317.1">
    <property type="nucleotide sequence ID" value="NZ_FNOS01000001.1"/>
</dbReference>
<accession>A0A1H3BLD4</accession>
<proteinExistence type="inferred from homology"/>
<comment type="caution">
    <text evidence="9">The sequence shown here is derived from an EMBL/GenBank/DDBJ whole genome shotgun (WGS) entry which is preliminary data.</text>
</comment>
<keyword evidence="6 8" id="KW-1133">Transmembrane helix</keyword>
<feature type="transmembrane region" description="Helical" evidence="8">
    <location>
        <begin position="126"/>
        <end position="147"/>
    </location>
</feature>
<feature type="transmembrane region" description="Helical" evidence="8">
    <location>
        <begin position="95"/>
        <end position="114"/>
    </location>
</feature>
<dbReference type="Pfam" id="PF01758">
    <property type="entry name" value="SBF"/>
    <property type="match status" value="1"/>
</dbReference>